<feature type="compositionally biased region" description="Basic and acidic residues" evidence="1">
    <location>
        <begin position="362"/>
        <end position="375"/>
    </location>
</feature>
<dbReference type="CDD" id="cd00038">
    <property type="entry name" value="CAP_ED"/>
    <property type="match status" value="1"/>
</dbReference>
<evidence type="ECO:0000259" key="3">
    <source>
        <dbReference type="PROSITE" id="PS50883"/>
    </source>
</evidence>
<dbReference type="EMBL" id="QEQK01000017">
    <property type="protein sequence ID" value="PWN54848.1"/>
    <property type="molecule type" value="Genomic_DNA"/>
</dbReference>
<dbReference type="InterPro" id="IPR018490">
    <property type="entry name" value="cNMP-bd_dom_sf"/>
</dbReference>
<dbReference type="InterPro" id="IPR001633">
    <property type="entry name" value="EAL_dom"/>
</dbReference>
<dbReference type="PROSITE" id="PS50042">
    <property type="entry name" value="CNMP_BINDING_3"/>
    <property type="match status" value="1"/>
</dbReference>
<comment type="caution">
    <text evidence="4">The sequence shown here is derived from an EMBL/GenBank/DDBJ whole genome shotgun (WGS) entry which is preliminary data.</text>
</comment>
<protein>
    <recommendedName>
        <fullName evidence="6">Cyclic nucleotide-binding domain-containing protein</fullName>
    </recommendedName>
</protein>
<dbReference type="CDD" id="cd01948">
    <property type="entry name" value="EAL"/>
    <property type="match status" value="1"/>
</dbReference>
<keyword evidence="5" id="KW-1185">Reference proteome</keyword>
<dbReference type="Proteomes" id="UP000251800">
    <property type="component" value="Unassembled WGS sequence"/>
</dbReference>
<dbReference type="PROSITE" id="PS00889">
    <property type="entry name" value="CNMP_BINDING_2"/>
    <property type="match status" value="1"/>
</dbReference>
<evidence type="ECO:0000256" key="1">
    <source>
        <dbReference type="SAM" id="MobiDB-lite"/>
    </source>
</evidence>
<reference evidence="4 5" key="1">
    <citation type="submission" date="2018-05" db="EMBL/GenBank/DDBJ databases">
        <title>Abyssibacter profundi OUC007T gen. nov., sp. nov, a marine bacterium isolated from seawater of the Mariana Trench.</title>
        <authorList>
            <person name="Zhou S."/>
        </authorList>
    </citation>
    <scope>NUCLEOTIDE SEQUENCE [LARGE SCALE GENOMIC DNA]</scope>
    <source>
        <strain evidence="4 5">OUC007</strain>
    </source>
</reference>
<gene>
    <name evidence="4" type="ORF">DEH80_15400</name>
</gene>
<name>A0A383XQE4_9GAMM</name>
<dbReference type="SMART" id="SM00100">
    <property type="entry name" value="cNMP"/>
    <property type="match status" value="1"/>
</dbReference>
<dbReference type="PROSITE" id="PS50883">
    <property type="entry name" value="EAL"/>
    <property type="match status" value="1"/>
</dbReference>
<dbReference type="Gene3D" id="3.20.20.450">
    <property type="entry name" value="EAL domain"/>
    <property type="match status" value="1"/>
</dbReference>
<dbReference type="SMART" id="SM00052">
    <property type="entry name" value="EAL"/>
    <property type="match status" value="1"/>
</dbReference>
<dbReference type="InterPro" id="IPR000595">
    <property type="entry name" value="cNMP-bd_dom"/>
</dbReference>
<evidence type="ECO:0000259" key="2">
    <source>
        <dbReference type="PROSITE" id="PS50042"/>
    </source>
</evidence>
<proteinExistence type="predicted"/>
<feature type="domain" description="Cyclic nucleotide-binding" evidence="2">
    <location>
        <begin position="21"/>
        <end position="119"/>
    </location>
</feature>
<dbReference type="OrthoDB" id="8565101at2"/>
<dbReference type="InterPro" id="IPR014710">
    <property type="entry name" value="RmlC-like_jellyroll"/>
</dbReference>
<dbReference type="SUPFAM" id="SSF51206">
    <property type="entry name" value="cAMP-binding domain-like"/>
    <property type="match status" value="1"/>
</dbReference>
<feature type="region of interest" description="Disordered" evidence="1">
    <location>
        <begin position="362"/>
        <end position="386"/>
    </location>
</feature>
<dbReference type="AlphaFoldDB" id="A0A383XQE4"/>
<feature type="domain" description="EAL" evidence="3">
    <location>
        <begin position="139"/>
        <end position="391"/>
    </location>
</feature>
<accession>A0A383XQE4</accession>
<dbReference type="InterPro" id="IPR035919">
    <property type="entry name" value="EAL_sf"/>
</dbReference>
<dbReference type="InterPro" id="IPR018488">
    <property type="entry name" value="cNMP-bd_CS"/>
</dbReference>
<dbReference type="Gene3D" id="2.60.120.10">
    <property type="entry name" value="Jelly Rolls"/>
    <property type="match status" value="1"/>
</dbReference>
<dbReference type="PANTHER" id="PTHR44757:SF2">
    <property type="entry name" value="BIOFILM ARCHITECTURE MAINTENANCE PROTEIN MBAA"/>
    <property type="match status" value="1"/>
</dbReference>
<dbReference type="InterPro" id="IPR052155">
    <property type="entry name" value="Biofilm_reg_signaling"/>
</dbReference>
<dbReference type="PANTHER" id="PTHR44757">
    <property type="entry name" value="DIGUANYLATE CYCLASE DGCP"/>
    <property type="match status" value="1"/>
</dbReference>
<organism evidence="4 5">
    <name type="scientific">Abyssibacter profundi</name>
    <dbReference type="NCBI Taxonomy" id="2182787"/>
    <lineage>
        <taxon>Bacteria</taxon>
        <taxon>Pseudomonadati</taxon>
        <taxon>Pseudomonadota</taxon>
        <taxon>Gammaproteobacteria</taxon>
        <taxon>Chromatiales</taxon>
        <taxon>Oceanococcaceae</taxon>
        <taxon>Abyssibacter</taxon>
    </lineage>
</organism>
<sequence>MMTLHGGSAAMGFSATSRQRFRPGDTLIATADDSANAYIIERGEVAVWRETADGRTLLARLGEGQMVGELSLIDGEGRTATVTALTECTVRVVTTEDLTNHLEGVHPIIHTLIDALLERIRANDRAARGFSLPGLPANETKHASPFSGSIRDGALQLQYEPVIEGRGAQTVQYRSTLAWVNAADGRAPASELLKTEPAGDTLAELTSWTLLRATADYAALRARTGAGCVSVALSHQQLMGDSLVDDVFAAISNACLPPETLTLEVHEADLPEPGSRVAERLLRCVEGGVRLAVGHFGQRMAPIARLVDLPIQQVMIDPNMLRDATHALTLVKAVLGMAEPLQLTLTAQDIQTAEQADRARRAGIDRLHRPQRVDADGGGLRSARSGFDVSPDDGLVVDGVLNQPASLAG</sequence>
<dbReference type="Pfam" id="PF00027">
    <property type="entry name" value="cNMP_binding"/>
    <property type="match status" value="1"/>
</dbReference>
<evidence type="ECO:0008006" key="6">
    <source>
        <dbReference type="Google" id="ProtNLM"/>
    </source>
</evidence>
<evidence type="ECO:0000313" key="5">
    <source>
        <dbReference type="Proteomes" id="UP000251800"/>
    </source>
</evidence>
<dbReference type="SUPFAM" id="SSF141868">
    <property type="entry name" value="EAL domain-like"/>
    <property type="match status" value="1"/>
</dbReference>
<evidence type="ECO:0000313" key="4">
    <source>
        <dbReference type="EMBL" id="PWN54848.1"/>
    </source>
</evidence>
<dbReference type="Pfam" id="PF00563">
    <property type="entry name" value="EAL"/>
    <property type="match status" value="1"/>
</dbReference>